<dbReference type="SUPFAM" id="SSF81324">
    <property type="entry name" value="Voltage-gated potassium channels"/>
    <property type="match status" value="1"/>
</dbReference>
<dbReference type="Pfam" id="PF13576">
    <property type="entry name" value="Pentapeptide_3"/>
    <property type="match status" value="1"/>
</dbReference>
<protein>
    <submittedName>
        <fullName evidence="3">Kef-type K+ transport systems, predicted NAD-binding component</fullName>
    </submittedName>
</protein>
<dbReference type="Gene3D" id="1.10.287.70">
    <property type="match status" value="1"/>
</dbReference>
<keyword evidence="4" id="KW-1185">Reference proteome</keyword>
<name>W8P2X8_9EURY</name>
<sequence>MCKMAHFGNCDTETADQEYCIFHKPNKSGEEAVEFYKKFLDRFKPHVEEIEVDGRKIKRFVFEKPVDARGFVFPEIPDVTIEYKDKKGNEWNQRFTFENAVFKHEINLSNSIFKSNMYFNFHDVTFSGVLKLHKTRLYPGLDFSGSTFEENVEIVTDSPSGILIFNNCIFGGELVLIESTLEGILGENIEFTKIGLTFWDSKLQNIVLKNINAFSLSINDCIIGKEFVITNSKIVAGDFSGSQFTGFLELHNCKIDEANFSELYVGLRCNFENIIFLNNSDFSATTFNGYVYFTDSVFKGDVSFEGASFNEPVSFQGKPKNEKFKFYGKLDFSHVDIRKGIDIDIPTEWFKLPEAEIEARRVQRLSYEKEGKRDEADRMFVLEMRAKRRARLQNARSKFEQIKARLHNFVEWLLADLPSEYGTNWVRLFLFSLLVIIGNTIPYTIWSNFIKGFPKTSNIVIRFANALYYSLVTFTTLGYGDMHPTGWLKALSALEALTGAVFMALIVAVIARKWMR</sequence>
<accession>W8P2X8</accession>
<dbReference type="eggNOG" id="arCOG03127">
    <property type="taxonomic scope" value="Archaea"/>
</dbReference>
<feature type="transmembrane region" description="Helical" evidence="1">
    <location>
        <begin position="459"/>
        <end position="479"/>
    </location>
</feature>
<gene>
    <name evidence="3" type="ORF">BD01_1543</name>
</gene>
<dbReference type="EMBL" id="CP007264">
    <property type="protein sequence ID" value="AHL23151.1"/>
    <property type="molecule type" value="Genomic_DNA"/>
</dbReference>
<dbReference type="Pfam" id="PF07885">
    <property type="entry name" value="Ion_trans_2"/>
    <property type="match status" value="1"/>
</dbReference>
<organism evidence="3 4">
    <name type="scientific">Thermococcus nautili</name>
    <dbReference type="NCBI Taxonomy" id="195522"/>
    <lineage>
        <taxon>Archaea</taxon>
        <taxon>Methanobacteriati</taxon>
        <taxon>Methanobacteriota</taxon>
        <taxon>Thermococci</taxon>
        <taxon>Thermococcales</taxon>
        <taxon>Thermococcaceae</taxon>
        <taxon>Thermococcus</taxon>
    </lineage>
</organism>
<dbReference type="GeneID" id="24959267"/>
<feature type="transmembrane region" description="Helical" evidence="1">
    <location>
        <begin position="491"/>
        <end position="511"/>
    </location>
</feature>
<dbReference type="STRING" id="195522.BD01_1543"/>
<keyword evidence="1" id="KW-1133">Transmembrane helix</keyword>
<reference evidence="3 4" key="1">
    <citation type="submission" date="2014-02" db="EMBL/GenBank/DDBJ databases">
        <title>Genome Sequence of an Hyperthermophilic Archaeon, Thermococcus nautili 30-1, producing viral vesicles.</title>
        <authorList>
            <person name="Oberto J."/>
            <person name="Gaudin M."/>
            <person name="Cossu M."/>
            <person name="Gorlas A."/>
            <person name="Slesarev A."/>
            <person name="Marguet E."/>
            <person name="Forterre P."/>
        </authorList>
    </citation>
    <scope>NUCLEOTIDE SEQUENCE [LARGE SCALE GENOMIC DNA]</scope>
    <source>
        <strain evidence="3 4">30-1</strain>
    </source>
</reference>
<dbReference type="Gene3D" id="2.160.20.80">
    <property type="entry name" value="E3 ubiquitin-protein ligase SopA"/>
    <property type="match status" value="1"/>
</dbReference>
<dbReference type="AlphaFoldDB" id="W8P2X8"/>
<dbReference type="RefSeq" id="WP_042691506.1">
    <property type="nucleotide sequence ID" value="NZ_CP007264.1"/>
</dbReference>
<proteinExistence type="predicted"/>
<evidence type="ECO:0000313" key="3">
    <source>
        <dbReference type="EMBL" id="AHL23151.1"/>
    </source>
</evidence>
<evidence type="ECO:0000313" key="4">
    <source>
        <dbReference type="Proteomes" id="UP000019434"/>
    </source>
</evidence>
<dbReference type="OrthoDB" id="199127at2157"/>
<dbReference type="Proteomes" id="UP000019434">
    <property type="component" value="Chromosome"/>
</dbReference>
<evidence type="ECO:0000259" key="2">
    <source>
        <dbReference type="Pfam" id="PF07885"/>
    </source>
</evidence>
<dbReference type="InterPro" id="IPR013099">
    <property type="entry name" value="K_chnl_dom"/>
</dbReference>
<keyword evidence="1" id="KW-0812">Transmembrane</keyword>
<dbReference type="HOGENOM" id="CLU_481150_0_0_2"/>
<keyword evidence="1" id="KW-0472">Membrane</keyword>
<evidence type="ECO:0000256" key="1">
    <source>
        <dbReference type="SAM" id="Phobius"/>
    </source>
</evidence>
<dbReference type="KEGG" id="tnu:BD01_1543"/>
<feature type="domain" description="Potassium channel" evidence="2">
    <location>
        <begin position="433"/>
        <end position="513"/>
    </location>
</feature>
<dbReference type="InterPro" id="IPR001646">
    <property type="entry name" value="5peptide_repeat"/>
</dbReference>
<feature type="transmembrane region" description="Helical" evidence="1">
    <location>
        <begin position="425"/>
        <end position="447"/>
    </location>
</feature>